<keyword evidence="3" id="KW-0347">Helicase</keyword>
<feature type="domain" description="UvrD-like helicase C-terminal" evidence="5">
    <location>
        <begin position="120"/>
        <end position="183"/>
    </location>
</feature>
<dbReference type="InterPro" id="IPR027417">
    <property type="entry name" value="P-loop_NTPase"/>
</dbReference>
<dbReference type="Proteomes" id="UP000053429">
    <property type="component" value="Unassembled WGS sequence"/>
</dbReference>
<reference evidence="6 7" key="1">
    <citation type="submission" date="2015-10" db="EMBL/GenBank/DDBJ databases">
        <title>Draft genome sequence of Streptomyces caeruleatus NRRL B-24802, type strain for the species Streptomyces caeruleatus.</title>
        <authorList>
            <person name="Ruckert C."/>
            <person name="Winkler A."/>
            <person name="Kalinowski J."/>
            <person name="Kampfer P."/>
            <person name="Glaeser S."/>
        </authorList>
    </citation>
    <scope>NUCLEOTIDE SEQUENCE [LARGE SCALE GENOMIC DNA]</scope>
    <source>
        <strain evidence="6 7">NRRL B-24802</strain>
    </source>
</reference>
<proteinExistence type="predicted"/>
<dbReference type="PANTHER" id="PTHR11070:SF2">
    <property type="entry name" value="ATP-DEPENDENT DNA HELICASE SRS2"/>
    <property type="match status" value="1"/>
</dbReference>
<sequence length="190" mass="21528">MLRTNYRNSKEILDTALAVVAEDSFEDIDGLRTPGRRDVDLTYHDGQVIRVSKPTPAEHDQARLEALRALRPGARADTAVLCPSMRSIGHYQRHLERAGIPVCLLEHYDRRPVDAAKLGSYHRAKGLELKRVYLPDYETTLVNGSRTPDAKPSETERERNELARSQLFVAMTRARDVLWLGSANRQPEGR</sequence>
<gene>
    <name evidence="6" type="ORF">AQJ67_38025</name>
</gene>
<evidence type="ECO:0000256" key="3">
    <source>
        <dbReference type="ARBA" id="ARBA00022806"/>
    </source>
</evidence>
<dbReference type="GO" id="GO:0043138">
    <property type="term" value="F:3'-5' DNA helicase activity"/>
    <property type="evidence" value="ECO:0007669"/>
    <property type="project" value="TreeGrafter"/>
</dbReference>
<dbReference type="InterPro" id="IPR000212">
    <property type="entry name" value="DNA_helicase_UvrD/REP"/>
</dbReference>
<dbReference type="EMBL" id="LMWY01000052">
    <property type="protein sequence ID" value="KUN94146.1"/>
    <property type="molecule type" value="Genomic_DNA"/>
</dbReference>
<dbReference type="GO" id="GO:0003677">
    <property type="term" value="F:DNA binding"/>
    <property type="evidence" value="ECO:0007669"/>
    <property type="project" value="InterPro"/>
</dbReference>
<dbReference type="InterPro" id="IPR014017">
    <property type="entry name" value="DNA_helicase_UvrD-like_C"/>
</dbReference>
<dbReference type="GO" id="GO:0000725">
    <property type="term" value="P:recombinational repair"/>
    <property type="evidence" value="ECO:0007669"/>
    <property type="project" value="TreeGrafter"/>
</dbReference>
<keyword evidence="1" id="KW-0547">Nucleotide-binding</keyword>
<accession>A0A101TKR4</accession>
<evidence type="ECO:0000256" key="1">
    <source>
        <dbReference type="ARBA" id="ARBA00022741"/>
    </source>
</evidence>
<evidence type="ECO:0000313" key="7">
    <source>
        <dbReference type="Proteomes" id="UP000053429"/>
    </source>
</evidence>
<dbReference type="STRING" id="661399.AQJ67_38025"/>
<evidence type="ECO:0000256" key="4">
    <source>
        <dbReference type="ARBA" id="ARBA00022840"/>
    </source>
</evidence>
<keyword evidence="4" id="KW-0067">ATP-binding</keyword>
<dbReference type="PANTHER" id="PTHR11070">
    <property type="entry name" value="UVRD / RECB / PCRA DNA HELICASE FAMILY MEMBER"/>
    <property type="match status" value="1"/>
</dbReference>
<evidence type="ECO:0000259" key="5">
    <source>
        <dbReference type="Pfam" id="PF13361"/>
    </source>
</evidence>
<dbReference type="RefSeq" id="WP_062724041.1">
    <property type="nucleotide sequence ID" value="NZ_KQ948940.1"/>
</dbReference>
<name>A0A101TKR4_9ACTN</name>
<dbReference type="GO" id="GO:0016787">
    <property type="term" value="F:hydrolase activity"/>
    <property type="evidence" value="ECO:0007669"/>
    <property type="project" value="UniProtKB-KW"/>
</dbReference>
<dbReference type="Pfam" id="PF13361">
    <property type="entry name" value="UvrD_C"/>
    <property type="match status" value="1"/>
</dbReference>
<protein>
    <recommendedName>
        <fullName evidence="5">UvrD-like helicase C-terminal domain-containing protein</fullName>
    </recommendedName>
</protein>
<dbReference type="Gene3D" id="3.40.50.300">
    <property type="entry name" value="P-loop containing nucleotide triphosphate hydrolases"/>
    <property type="match status" value="1"/>
</dbReference>
<keyword evidence="7" id="KW-1185">Reference proteome</keyword>
<keyword evidence="2" id="KW-0378">Hydrolase</keyword>
<organism evidence="6 7">
    <name type="scientific">Streptomyces caeruleatus</name>
    <dbReference type="NCBI Taxonomy" id="661399"/>
    <lineage>
        <taxon>Bacteria</taxon>
        <taxon>Bacillati</taxon>
        <taxon>Actinomycetota</taxon>
        <taxon>Actinomycetes</taxon>
        <taxon>Kitasatosporales</taxon>
        <taxon>Streptomycetaceae</taxon>
        <taxon>Streptomyces</taxon>
    </lineage>
</organism>
<evidence type="ECO:0000313" key="6">
    <source>
        <dbReference type="EMBL" id="KUN94146.1"/>
    </source>
</evidence>
<comment type="caution">
    <text evidence="6">The sequence shown here is derived from an EMBL/GenBank/DDBJ whole genome shotgun (WGS) entry which is preliminary data.</text>
</comment>
<dbReference type="AlphaFoldDB" id="A0A101TKR4"/>
<dbReference type="SUPFAM" id="SSF52540">
    <property type="entry name" value="P-loop containing nucleoside triphosphate hydrolases"/>
    <property type="match status" value="1"/>
</dbReference>
<evidence type="ECO:0000256" key="2">
    <source>
        <dbReference type="ARBA" id="ARBA00022801"/>
    </source>
</evidence>
<dbReference type="GO" id="GO:0005524">
    <property type="term" value="F:ATP binding"/>
    <property type="evidence" value="ECO:0007669"/>
    <property type="project" value="UniProtKB-KW"/>
</dbReference>